<evidence type="ECO:0000313" key="4">
    <source>
        <dbReference type="Proteomes" id="UP000824087"/>
    </source>
</evidence>
<name>A0A9D1L3L8_9BACT</name>
<organism evidence="3 4">
    <name type="scientific">Candidatus Fimihabitans intestinipullorum</name>
    <dbReference type="NCBI Taxonomy" id="2840820"/>
    <lineage>
        <taxon>Bacteria</taxon>
        <taxon>Bacillati</taxon>
        <taxon>Mycoplasmatota</taxon>
        <taxon>Mycoplasmatota incertae sedis</taxon>
        <taxon>Candidatus Fimihabitans</taxon>
    </lineage>
</organism>
<proteinExistence type="predicted"/>
<keyword evidence="2" id="KW-0812">Transmembrane</keyword>
<keyword evidence="2" id="KW-1133">Transmembrane helix</keyword>
<dbReference type="CDD" id="cd11614">
    <property type="entry name" value="SAF_CpaB_FlgA_like"/>
    <property type="match status" value="1"/>
</dbReference>
<dbReference type="Proteomes" id="UP000824087">
    <property type="component" value="Unassembled WGS sequence"/>
</dbReference>
<feature type="region of interest" description="Disordered" evidence="1">
    <location>
        <begin position="259"/>
        <end position="282"/>
    </location>
</feature>
<feature type="compositionally biased region" description="Low complexity" evidence="1">
    <location>
        <begin position="260"/>
        <end position="276"/>
    </location>
</feature>
<protein>
    <recommendedName>
        <fullName evidence="5">Flp pilus assembly protein CpaB</fullName>
    </recommendedName>
</protein>
<evidence type="ECO:0000256" key="1">
    <source>
        <dbReference type="SAM" id="MobiDB-lite"/>
    </source>
</evidence>
<reference evidence="3" key="1">
    <citation type="submission" date="2020-10" db="EMBL/GenBank/DDBJ databases">
        <authorList>
            <person name="Gilroy R."/>
        </authorList>
    </citation>
    <scope>NUCLEOTIDE SEQUENCE</scope>
    <source>
        <strain evidence="3">CHK197-8231</strain>
    </source>
</reference>
<reference evidence="3" key="2">
    <citation type="journal article" date="2021" name="PeerJ">
        <title>Extensive microbial diversity within the chicken gut microbiome revealed by metagenomics and culture.</title>
        <authorList>
            <person name="Gilroy R."/>
            <person name="Ravi A."/>
            <person name="Getino M."/>
            <person name="Pursley I."/>
            <person name="Horton D.L."/>
            <person name="Alikhan N.F."/>
            <person name="Baker D."/>
            <person name="Gharbi K."/>
            <person name="Hall N."/>
            <person name="Watson M."/>
            <person name="Adriaenssens E.M."/>
            <person name="Foster-Nyarko E."/>
            <person name="Jarju S."/>
            <person name="Secka A."/>
            <person name="Antonio M."/>
            <person name="Oren A."/>
            <person name="Chaudhuri R.R."/>
            <person name="La Ragione R."/>
            <person name="Hildebrand F."/>
            <person name="Pallen M.J."/>
        </authorList>
    </citation>
    <scope>NUCLEOTIDE SEQUENCE</scope>
    <source>
        <strain evidence="3">CHK197-8231</strain>
    </source>
</reference>
<evidence type="ECO:0000256" key="2">
    <source>
        <dbReference type="SAM" id="Phobius"/>
    </source>
</evidence>
<comment type="caution">
    <text evidence="3">The sequence shown here is derived from an EMBL/GenBank/DDBJ whole genome shotgun (WGS) entry which is preliminary data.</text>
</comment>
<gene>
    <name evidence="3" type="ORF">IAD49_00535</name>
</gene>
<dbReference type="EMBL" id="DVML01000007">
    <property type="protein sequence ID" value="HIU22058.1"/>
    <property type="molecule type" value="Genomic_DNA"/>
</dbReference>
<dbReference type="AlphaFoldDB" id="A0A9D1L3L8"/>
<sequence length="282" mass="31351">MNNIIVTFQRFLKNKNTVTIIGVVAVIGILYWGYNMQINNAVTPVRNIPVAVDTIQPRTKITKDMIEYVDVAPVVLSDNVIRVASQVIGKYSNYNTVIPQGSMFYQDTLVTEEELPDSAFTQVGKNEVVYNFPVTMDSTYGNSIFPGNKIDIYMKATTDAGQIMVGKLVENIKVLAVKDKDGRHVFENTEEARTPSMLIFGVDPEINILLRKASYMDDFDVELFPVPHGQEVDESGETQVSTQYLKDFINANTVVIDQSTDTNTNTNNNSGNNTNTQEQAGA</sequence>
<feature type="transmembrane region" description="Helical" evidence="2">
    <location>
        <begin position="17"/>
        <end position="34"/>
    </location>
</feature>
<accession>A0A9D1L3L8</accession>
<keyword evidence="2" id="KW-0472">Membrane</keyword>
<evidence type="ECO:0000313" key="3">
    <source>
        <dbReference type="EMBL" id="HIU22058.1"/>
    </source>
</evidence>
<evidence type="ECO:0008006" key="5">
    <source>
        <dbReference type="Google" id="ProtNLM"/>
    </source>
</evidence>